<accession>A0AC61MUH2</accession>
<protein>
    <submittedName>
        <fullName evidence="1">YitT family protein</fullName>
    </submittedName>
</protein>
<evidence type="ECO:0000313" key="1">
    <source>
        <dbReference type="EMBL" id="QQK08250.1"/>
    </source>
</evidence>
<reference evidence="1 2" key="1">
    <citation type="journal article" date="2022" name="Int. J. Syst. Evol. Microbiol.">
        <title>Miniphocaeibacter halophilus sp. nov., an ammonium-tolerant acetate-producing bacterium isolated from a biogas system.</title>
        <authorList>
            <person name="Schnurer A."/>
            <person name="Singh A."/>
            <person name="Bi S."/>
            <person name="Qiao W."/>
            <person name="Westerholm M."/>
        </authorList>
    </citation>
    <scope>NUCLEOTIDE SEQUENCE [LARGE SCALE GENOMIC DNA]</scope>
    <source>
        <strain evidence="1 2">AMB_01</strain>
    </source>
</reference>
<name>A0AC61MUH2_9FIRM</name>
<gene>
    <name evidence="1" type="ORF">JFY71_01545</name>
</gene>
<evidence type="ECO:0000313" key="2">
    <source>
        <dbReference type="Proteomes" id="UP000595814"/>
    </source>
</evidence>
<sequence length="293" mass="32461">MKFFNKNEIFNIIYMIIGTFLIALGINMFFIPHEIVSGGMNGISVILYHVFNISPDKTLFVSNFPLIILSLIFLGKKYTLNTIFCSFLLPIFVRMIINIPPFEGDTILASIFGGIITGLGIGLTFKGGSSTGGTAIPEQIIHDYLRIPLSTSVLLVDGFILLGAFYFFDLSSGLYSLISLFIIGKMVDVTQSGGQPAKTCLVISNKTDKLIYELTVPLYLGVTILDGRGAYTGDKKEVLLCTFPEKTIIDVKNAIYKIDPNAFCLVFDTKEVLGNRWKSHLIKENNLLKLKNN</sequence>
<dbReference type="Proteomes" id="UP000595814">
    <property type="component" value="Chromosome"/>
</dbReference>
<proteinExistence type="predicted"/>
<keyword evidence="2" id="KW-1185">Reference proteome</keyword>
<dbReference type="EMBL" id="CP066744">
    <property type="protein sequence ID" value="QQK08250.1"/>
    <property type="molecule type" value="Genomic_DNA"/>
</dbReference>
<organism evidence="1 2">
    <name type="scientific">Miniphocaeibacter halophilus</name>
    <dbReference type="NCBI Taxonomy" id="2931922"/>
    <lineage>
        <taxon>Bacteria</taxon>
        <taxon>Bacillati</taxon>
        <taxon>Bacillota</taxon>
        <taxon>Tissierellia</taxon>
        <taxon>Tissierellales</taxon>
        <taxon>Peptoniphilaceae</taxon>
        <taxon>Miniphocaeibacter</taxon>
    </lineage>
</organism>